<feature type="transmembrane region" description="Helical" evidence="1">
    <location>
        <begin position="229"/>
        <end position="248"/>
    </location>
</feature>
<feature type="transmembrane region" description="Helical" evidence="1">
    <location>
        <begin position="113"/>
        <end position="134"/>
    </location>
</feature>
<proteinExistence type="predicted"/>
<keyword evidence="4" id="KW-1185">Reference proteome</keyword>
<evidence type="ECO:0000259" key="2">
    <source>
        <dbReference type="Pfam" id="PF20151"/>
    </source>
</evidence>
<dbReference type="Proteomes" id="UP000054538">
    <property type="component" value="Unassembled WGS sequence"/>
</dbReference>
<evidence type="ECO:0000313" key="3">
    <source>
        <dbReference type="EMBL" id="KIK78757.1"/>
    </source>
</evidence>
<feature type="transmembrane region" description="Helical" evidence="1">
    <location>
        <begin position="42"/>
        <end position="68"/>
    </location>
</feature>
<reference evidence="4" key="2">
    <citation type="submission" date="2015-01" db="EMBL/GenBank/DDBJ databases">
        <title>Evolutionary Origins and Diversification of the Mycorrhizal Mutualists.</title>
        <authorList>
            <consortium name="DOE Joint Genome Institute"/>
            <consortium name="Mycorrhizal Genomics Consortium"/>
            <person name="Kohler A."/>
            <person name="Kuo A."/>
            <person name="Nagy L.G."/>
            <person name="Floudas D."/>
            <person name="Copeland A."/>
            <person name="Barry K.W."/>
            <person name="Cichocki N."/>
            <person name="Veneault-Fourrey C."/>
            <person name="LaButti K."/>
            <person name="Lindquist E.A."/>
            <person name="Lipzen A."/>
            <person name="Lundell T."/>
            <person name="Morin E."/>
            <person name="Murat C."/>
            <person name="Riley R."/>
            <person name="Ohm R."/>
            <person name="Sun H."/>
            <person name="Tunlid A."/>
            <person name="Henrissat B."/>
            <person name="Grigoriev I.V."/>
            <person name="Hibbett D.S."/>
            <person name="Martin F."/>
        </authorList>
    </citation>
    <scope>NUCLEOTIDE SEQUENCE [LARGE SCALE GENOMIC DNA]</scope>
    <source>
        <strain evidence="4">Ve08.2h10</strain>
    </source>
</reference>
<gene>
    <name evidence="3" type="ORF">PAXRUDRAFT_311174</name>
</gene>
<accession>A0A0D0C6P1</accession>
<dbReference type="HOGENOM" id="CLU_111233_0_0_1"/>
<evidence type="ECO:0000256" key="1">
    <source>
        <dbReference type="SAM" id="Phobius"/>
    </source>
</evidence>
<dbReference type="InParanoid" id="A0A0D0C6P1"/>
<evidence type="ECO:0000313" key="4">
    <source>
        <dbReference type="Proteomes" id="UP000054538"/>
    </source>
</evidence>
<reference evidence="3 4" key="1">
    <citation type="submission" date="2014-04" db="EMBL/GenBank/DDBJ databases">
        <authorList>
            <consortium name="DOE Joint Genome Institute"/>
            <person name="Kuo A."/>
            <person name="Kohler A."/>
            <person name="Jargeat P."/>
            <person name="Nagy L.G."/>
            <person name="Floudas D."/>
            <person name="Copeland A."/>
            <person name="Barry K.W."/>
            <person name="Cichocki N."/>
            <person name="Veneault-Fourrey C."/>
            <person name="LaButti K."/>
            <person name="Lindquist E.A."/>
            <person name="Lipzen A."/>
            <person name="Lundell T."/>
            <person name="Morin E."/>
            <person name="Murat C."/>
            <person name="Sun H."/>
            <person name="Tunlid A."/>
            <person name="Henrissat B."/>
            <person name="Grigoriev I.V."/>
            <person name="Hibbett D.S."/>
            <person name="Martin F."/>
            <person name="Nordberg H.P."/>
            <person name="Cantor M.N."/>
            <person name="Hua S.X."/>
        </authorList>
    </citation>
    <scope>NUCLEOTIDE SEQUENCE [LARGE SCALE GENOMIC DNA]</scope>
    <source>
        <strain evidence="3 4">Ve08.2h10</strain>
    </source>
</reference>
<feature type="transmembrane region" description="Helical" evidence="1">
    <location>
        <begin position="198"/>
        <end position="217"/>
    </location>
</feature>
<dbReference type="EMBL" id="KN826485">
    <property type="protein sequence ID" value="KIK78757.1"/>
    <property type="molecule type" value="Genomic_DNA"/>
</dbReference>
<name>A0A0D0C6P1_9AGAM</name>
<organism evidence="3 4">
    <name type="scientific">Paxillus rubicundulus Ve08.2h10</name>
    <dbReference type="NCBI Taxonomy" id="930991"/>
    <lineage>
        <taxon>Eukaryota</taxon>
        <taxon>Fungi</taxon>
        <taxon>Dikarya</taxon>
        <taxon>Basidiomycota</taxon>
        <taxon>Agaricomycotina</taxon>
        <taxon>Agaricomycetes</taxon>
        <taxon>Agaricomycetidae</taxon>
        <taxon>Boletales</taxon>
        <taxon>Paxilineae</taxon>
        <taxon>Paxillaceae</taxon>
        <taxon>Paxillus</taxon>
    </lineage>
</organism>
<feature type="transmembrane region" description="Helical" evidence="1">
    <location>
        <begin position="154"/>
        <end position="177"/>
    </location>
</feature>
<dbReference type="AlphaFoldDB" id="A0A0D0C6P1"/>
<dbReference type="InterPro" id="IPR045340">
    <property type="entry name" value="DUF6533"/>
</dbReference>
<feature type="transmembrane region" description="Helical" evidence="1">
    <location>
        <begin position="80"/>
        <end position="101"/>
    </location>
</feature>
<dbReference type="Pfam" id="PF20151">
    <property type="entry name" value="DUF6533"/>
    <property type="match status" value="1"/>
</dbReference>
<feature type="domain" description="DUF6533" evidence="2">
    <location>
        <begin position="9"/>
        <end position="57"/>
    </location>
</feature>
<keyword evidence="1" id="KW-1133">Transmembrane helix</keyword>
<dbReference type="STRING" id="930991.A0A0D0C6P1"/>
<protein>
    <recommendedName>
        <fullName evidence="2">DUF6533 domain-containing protein</fullName>
    </recommendedName>
</protein>
<keyword evidence="1" id="KW-0472">Membrane</keyword>
<dbReference type="OrthoDB" id="3346251at2759"/>
<keyword evidence="1" id="KW-0812">Transmembrane</keyword>
<sequence>MDTALMEKYMRVASLSIALYDYIITLPAEWRFYRSQYRNSRLCLACILFISIRYASVMVMVISNYGVFSTSFTQESCQRYYLVSPIFKVLQTMASHAILGVRTFNITRRSRRMGTILLVSFVVATGLEWFNNLYNRIPVVLDGNCTAGNPRETAWIYYVVVMLYDLGTLTVSTVYLIRHNAIDGRFSRLIKTMLYDGLGYFVALTAVNIFNVILYHSRDEGLQSSGASLGYVVTWIMSQRILIHLRVLDRKGTSTTLL</sequence>